<keyword evidence="2" id="KW-0687">Ribonucleoprotein</keyword>
<evidence type="ECO:0000256" key="2">
    <source>
        <dbReference type="ARBA" id="ARBA00023274"/>
    </source>
</evidence>
<dbReference type="InterPro" id="IPR001163">
    <property type="entry name" value="Sm_dom_euk/arc"/>
</dbReference>
<dbReference type="PANTHER" id="PTHR15588">
    <property type="entry name" value="LSM1"/>
    <property type="match status" value="1"/>
</dbReference>
<accession>A0A8D2L9Y3</accession>
<reference evidence="4" key="2">
    <citation type="submission" date="2025-09" db="UniProtKB">
        <authorList>
            <consortium name="Ensembl"/>
        </authorList>
    </citation>
    <scope>IDENTIFICATION</scope>
</reference>
<evidence type="ECO:0000259" key="3">
    <source>
        <dbReference type="Pfam" id="PF01423"/>
    </source>
</evidence>
<dbReference type="InterPro" id="IPR044642">
    <property type="entry name" value="PTHR15588"/>
</dbReference>
<dbReference type="GO" id="GO:0071011">
    <property type="term" value="C:precatalytic spliceosome"/>
    <property type="evidence" value="ECO:0007669"/>
    <property type="project" value="TreeGrafter"/>
</dbReference>
<dbReference type="GO" id="GO:0003729">
    <property type="term" value="F:mRNA binding"/>
    <property type="evidence" value="ECO:0007669"/>
    <property type="project" value="TreeGrafter"/>
</dbReference>
<dbReference type="GO" id="GO:0005688">
    <property type="term" value="C:U6 snRNP"/>
    <property type="evidence" value="ECO:0007669"/>
    <property type="project" value="TreeGrafter"/>
</dbReference>
<dbReference type="GO" id="GO:0000398">
    <property type="term" value="P:mRNA splicing, via spliceosome"/>
    <property type="evidence" value="ECO:0007669"/>
    <property type="project" value="TreeGrafter"/>
</dbReference>
<reference evidence="4" key="1">
    <citation type="submission" date="2025-08" db="UniProtKB">
        <authorList>
            <consortium name="Ensembl"/>
        </authorList>
    </citation>
    <scope>IDENTIFICATION</scope>
</reference>
<proteinExistence type="predicted"/>
<keyword evidence="1" id="KW-0694">RNA-binding</keyword>
<name>A0A8D2L9Y3_VARKO</name>
<keyword evidence="5" id="KW-1185">Reference proteome</keyword>
<dbReference type="InterPro" id="IPR010920">
    <property type="entry name" value="LSM_dom_sf"/>
</dbReference>
<dbReference type="PANTHER" id="PTHR15588:SF9">
    <property type="entry name" value="U6 SNRNA-ASSOCIATED SM-LIKE PROTEIN LSM8"/>
    <property type="match status" value="1"/>
</dbReference>
<dbReference type="Pfam" id="PF01423">
    <property type="entry name" value="LSM"/>
    <property type="match status" value="1"/>
</dbReference>
<dbReference type="GO" id="GO:0046540">
    <property type="term" value="C:U4/U6 x U5 tri-snRNP complex"/>
    <property type="evidence" value="ECO:0007669"/>
    <property type="project" value="TreeGrafter"/>
</dbReference>
<dbReference type="Gene3D" id="2.30.30.100">
    <property type="match status" value="1"/>
</dbReference>
<sequence length="96" mass="10740">NQNCQEIKATFSICISDGQIIVRTLKGVDQTSNLFLDESHERVLRSSQGVEQVVIGMHIVTGDTIAVFREIDAFDSAIDQGNIRRMGRHKNVLINK</sequence>
<dbReference type="Proteomes" id="UP000694545">
    <property type="component" value="Unplaced"/>
</dbReference>
<dbReference type="Ensembl" id="ENSVKKT00000019056.1">
    <property type="protein sequence ID" value="ENSVKKP00000018593.1"/>
    <property type="gene ID" value="ENSVKKG00000012654.1"/>
</dbReference>
<evidence type="ECO:0000313" key="4">
    <source>
        <dbReference type="Ensembl" id="ENSVKKP00000018593.1"/>
    </source>
</evidence>
<organism evidence="4 5">
    <name type="scientific">Varanus komodoensis</name>
    <name type="common">Komodo dragon</name>
    <dbReference type="NCBI Taxonomy" id="61221"/>
    <lineage>
        <taxon>Eukaryota</taxon>
        <taxon>Metazoa</taxon>
        <taxon>Chordata</taxon>
        <taxon>Craniata</taxon>
        <taxon>Vertebrata</taxon>
        <taxon>Euteleostomi</taxon>
        <taxon>Lepidosauria</taxon>
        <taxon>Squamata</taxon>
        <taxon>Bifurcata</taxon>
        <taxon>Unidentata</taxon>
        <taxon>Episquamata</taxon>
        <taxon>Toxicofera</taxon>
        <taxon>Anguimorpha</taxon>
        <taxon>Paleoanguimorpha</taxon>
        <taxon>Varanoidea</taxon>
        <taxon>Varanidae</taxon>
        <taxon>Varanus</taxon>
    </lineage>
</organism>
<protein>
    <recommendedName>
        <fullName evidence="3">Sm domain-containing protein</fullName>
    </recommendedName>
</protein>
<dbReference type="SUPFAM" id="SSF50182">
    <property type="entry name" value="Sm-like ribonucleoproteins"/>
    <property type="match status" value="1"/>
</dbReference>
<dbReference type="AlphaFoldDB" id="A0A8D2L9Y3"/>
<evidence type="ECO:0000256" key="1">
    <source>
        <dbReference type="ARBA" id="ARBA00022884"/>
    </source>
</evidence>
<feature type="domain" description="Sm" evidence="3">
    <location>
        <begin position="13"/>
        <end position="68"/>
    </location>
</feature>
<evidence type="ECO:0000313" key="5">
    <source>
        <dbReference type="Proteomes" id="UP000694545"/>
    </source>
</evidence>